<evidence type="ECO:0000256" key="10">
    <source>
        <dbReference type="ARBA" id="ARBA00023157"/>
    </source>
</evidence>
<feature type="signal peptide" evidence="16">
    <location>
        <begin position="1"/>
        <end position="19"/>
    </location>
</feature>
<name>A0AAN6YR56_9PEZI</name>
<dbReference type="GO" id="GO:0046872">
    <property type="term" value="F:metal ion binding"/>
    <property type="evidence" value="ECO:0007669"/>
    <property type="project" value="UniProtKB-KW"/>
</dbReference>
<evidence type="ECO:0000256" key="1">
    <source>
        <dbReference type="ARBA" id="ARBA00001973"/>
    </source>
</evidence>
<evidence type="ECO:0000256" key="6">
    <source>
        <dbReference type="ARBA" id="ARBA00023001"/>
    </source>
</evidence>
<keyword evidence="7" id="KW-0560">Oxidoreductase</keyword>
<reference evidence="18" key="2">
    <citation type="submission" date="2023-05" db="EMBL/GenBank/DDBJ databases">
        <authorList>
            <consortium name="Lawrence Berkeley National Laboratory"/>
            <person name="Steindorff A."/>
            <person name="Hensen N."/>
            <person name="Bonometti L."/>
            <person name="Westerberg I."/>
            <person name="Brannstrom I.O."/>
            <person name="Guillou S."/>
            <person name="Cros-Aarteil S."/>
            <person name="Calhoun S."/>
            <person name="Haridas S."/>
            <person name="Kuo A."/>
            <person name="Mondo S."/>
            <person name="Pangilinan J."/>
            <person name="Riley R."/>
            <person name="Labutti K."/>
            <person name="Andreopoulos B."/>
            <person name="Lipzen A."/>
            <person name="Chen C."/>
            <person name="Yanf M."/>
            <person name="Daum C."/>
            <person name="Ng V."/>
            <person name="Clum A."/>
            <person name="Ohm R."/>
            <person name="Martin F."/>
            <person name="Silar P."/>
            <person name="Natvig D."/>
            <person name="Lalanne C."/>
            <person name="Gautier V."/>
            <person name="Ament-Velasquez S.L."/>
            <person name="Kruys A."/>
            <person name="Hutchinson M.I."/>
            <person name="Powell A.J."/>
            <person name="Barry K."/>
            <person name="Miller A.N."/>
            <person name="Grigoriev I.V."/>
            <person name="Debuchy R."/>
            <person name="Gladieux P."/>
            <person name="Thoren M.H."/>
            <person name="Johannesson H."/>
        </authorList>
    </citation>
    <scope>NUCLEOTIDE SEQUENCE</scope>
    <source>
        <strain evidence="18">CBS 508.74</strain>
    </source>
</reference>
<dbReference type="GO" id="GO:0030245">
    <property type="term" value="P:cellulose catabolic process"/>
    <property type="evidence" value="ECO:0007669"/>
    <property type="project" value="UniProtKB-KW"/>
</dbReference>
<keyword evidence="9 18" id="KW-0503">Monooxygenase</keyword>
<evidence type="ECO:0000256" key="15">
    <source>
        <dbReference type="ARBA" id="ARBA00047174"/>
    </source>
</evidence>
<evidence type="ECO:0000256" key="13">
    <source>
        <dbReference type="ARBA" id="ARBA00044502"/>
    </source>
</evidence>
<dbReference type="InterPro" id="IPR005103">
    <property type="entry name" value="AA9_LPMO"/>
</dbReference>
<evidence type="ECO:0000256" key="12">
    <source>
        <dbReference type="ARBA" id="ARBA00023326"/>
    </source>
</evidence>
<comment type="similarity">
    <text evidence="13">Belongs to the polysaccharide monooxygenase AA9 family.</text>
</comment>
<dbReference type="GO" id="GO:0004497">
    <property type="term" value="F:monooxygenase activity"/>
    <property type="evidence" value="ECO:0007669"/>
    <property type="project" value="UniProtKB-KW"/>
</dbReference>
<comment type="cofactor">
    <cofactor evidence="1">
        <name>Cu(2+)</name>
        <dbReference type="ChEBI" id="CHEBI:29036"/>
    </cofactor>
</comment>
<reference evidence="18" key="1">
    <citation type="journal article" date="2023" name="Mol. Phylogenet. Evol.">
        <title>Genome-scale phylogeny and comparative genomics of the fungal order Sordariales.</title>
        <authorList>
            <person name="Hensen N."/>
            <person name="Bonometti L."/>
            <person name="Westerberg I."/>
            <person name="Brannstrom I.O."/>
            <person name="Guillou S."/>
            <person name="Cros-Aarteil S."/>
            <person name="Calhoun S."/>
            <person name="Haridas S."/>
            <person name="Kuo A."/>
            <person name="Mondo S."/>
            <person name="Pangilinan J."/>
            <person name="Riley R."/>
            <person name="LaButti K."/>
            <person name="Andreopoulos B."/>
            <person name="Lipzen A."/>
            <person name="Chen C."/>
            <person name="Yan M."/>
            <person name="Daum C."/>
            <person name="Ng V."/>
            <person name="Clum A."/>
            <person name="Steindorff A."/>
            <person name="Ohm R.A."/>
            <person name="Martin F."/>
            <person name="Silar P."/>
            <person name="Natvig D.O."/>
            <person name="Lalanne C."/>
            <person name="Gautier V."/>
            <person name="Ament-Velasquez S.L."/>
            <person name="Kruys A."/>
            <person name="Hutchinson M.I."/>
            <person name="Powell A.J."/>
            <person name="Barry K."/>
            <person name="Miller A.N."/>
            <person name="Grigoriev I.V."/>
            <person name="Debuchy R."/>
            <person name="Gladieux P."/>
            <person name="Hiltunen Thoren M."/>
            <person name="Johannesson H."/>
        </authorList>
    </citation>
    <scope>NUCLEOTIDE SEQUENCE</scope>
    <source>
        <strain evidence="18">CBS 508.74</strain>
    </source>
</reference>
<dbReference type="GeneID" id="89940979"/>
<evidence type="ECO:0000256" key="5">
    <source>
        <dbReference type="ARBA" id="ARBA00022729"/>
    </source>
</evidence>
<evidence type="ECO:0000256" key="14">
    <source>
        <dbReference type="ARBA" id="ARBA00045077"/>
    </source>
</evidence>
<proteinExistence type="inferred from homology"/>
<evidence type="ECO:0000313" key="19">
    <source>
        <dbReference type="Proteomes" id="UP001302812"/>
    </source>
</evidence>
<keyword evidence="19" id="KW-1185">Reference proteome</keyword>
<dbReference type="PANTHER" id="PTHR33353">
    <property type="entry name" value="PUTATIVE (AFU_ORTHOLOGUE AFUA_1G12560)-RELATED"/>
    <property type="match status" value="1"/>
</dbReference>
<evidence type="ECO:0000256" key="2">
    <source>
        <dbReference type="ARBA" id="ARBA00004613"/>
    </source>
</evidence>
<evidence type="ECO:0000256" key="16">
    <source>
        <dbReference type="SAM" id="SignalP"/>
    </source>
</evidence>
<keyword evidence="10" id="KW-1015">Disulfide bond</keyword>
<evidence type="ECO:0000259" key="17">
    <source>
        <dbReference type="Pfam" id="PF03443"/>
    </source>
</evidence>
<keyword evidence="3" id="KW-0964">Secreted</keyword>
<dbReference type="Pfam" id="PF03443">
    <property type="entry name" value="AA9"/>
    <property type="match status" value="1"/>
</dbReference>
<keyword evidence="11" id="KW-0119">Carbohydrate metabolism</keyword>
<keyword evidence="4" id="KW-0479">Metal-binding</keyword>
<gene>
    <name evidence="18" type="ORF">N656DRAFT_790160</name>
</gene>
<comment type="catalytic activity">
    <reaction evidence="14">
        <text>[(1-&gt;4)-beta-D-glucosyl]n+m + reduced acceptor + O2 = 4-dehydro-beta-D-glucosyl-[(1-&gt;4)-beta-D-glucosyl]n-1 + [(1-&gt;4)-beta-D-glucosyl]m + acceptor + H2O.</text>
        <dbReference type="EC" id="1.14.99.56"/>
    </reaction>
</comment>
<comment type="subcellular location">
    <subcellularLocation>
        <location evidence="2">Secreted</location>
    </subcellularLocation>
</comment>
<dbReference type="AlphaFoldDB" id="A0AAN6YR56"/>
<accession>A0AAN6YR56</accession>
<dbReference type="PANTHER" id="PTHR33353:SF10">
    <property type="entry name" value="ENDO-BETA-1,4-GLUCANASE D"/>
    <property type="match status" value="1"/>
</dbReference>
<dbReference type="EMBL" id="MU853344">
    <property type="protein sequence ID" value="KAK4112025.1"/>
    <property type="molecule type" value="Genomic_DNA"/>
</dbReference>
<dbReference type="EC" id="1.14.99.56" evidence="15"/>
<dbReference type="Gene3D" id="2.70.50.70">
    <property type="match status" value="1"/>
</dbReference>
<sequence length="219" mass="23813">MRPYLAALLSAVLIPGALGHQVHGILLVNGTASREWQYVRDVKSAWVLAPGEFEGSEYHKSTADVLAGSEVGFKVSWAAQGNPGFWHPGPVQIYMSRAPKDDLASYRGDGDWFKIAYGGPANNTNWLTTPPGKYLLRIEQFMPLPDMYNWTAQWYINCAHVNIIGPGGGTPTGFARFPGTYEQKDPGITITTDLFADGGVTDGLGLLEYKPPGPAVWEG</sequence>
<dbReference type="Proteomes" id="UP001302812">
    <property type="component" value="Unassembled WGS sequence"/>
</dbReference>
<keyword evidence="5 16" id="KW-0732">Signal</keyword>
<evidence type="ECO:0000256" key="3">
    <source>
        <dbReference type="ARBA" id="ARBA00022525"/>
    </source>
</evidence>
<keyword evidence="8" id="KW-0186">Copper</keyword>
<feature type="chain" id="PRO_5042888434" description="lytic cellulose monooxygenase (C4-dehydrogenating)" evidence="16">
    <location>
        <begin position="20"/>
        <end position="219"/>
    </location>
</feature>
<organism evidence="18 19">
    <name type="scientific">Canariomyces notabilis</name>
    <dbReference type="NCBI Taxonomy" id="2074819"/>
    <lineage>
        <taxon>Eukaryota</taxon>
        <taxon>Fungi</taxon>
        <taxon>Dikarya</taxon>
        <taxon>Ascomycota</taxon>
        <taxon>Pezizomycotina</taxon>
        <taxon>Sordariomycetes</taxon>
        <taxon>Sordariomycetidae</taxon>
        <taxon>Sordariales</taxon>
        <taxon>Chaetomiaceae</taxon>
        <taxon>Canariomyces</taxon>
    </lineage>
</organism>
<evidence type="ECO:0000256" key="11">
    <source>
        <dbReference type="ARBA" id="ARBA00023277"/>
    </source>
</evidence>
<dbReference type="GO" id="GO:0005576">
    <property type="term" value="C:extracellular region"/>
    <property type="evidence" value="ECO:0007669"/>
    <property type="project" value="UniProtKB-SubCell"/>
</dbReference>
<comment type="caution">
    <text evidence="18">The sequence shown here is derived from an EMBL/GenBank/DDBJ whole genome shotgun (WGS) entry which is preliminary data.</text>
</comment>
<evidence type="ECO:0000256" key="8">
    <source>
        <dbReference type="ARBA" id="ARBA00023008"/>
    </source>
</evidence>
<evidence type="ECO:0000256" key="7">
    <source>
        <dbReference type="ARBA" id="ARBA00023002"/>
    </source>
</evidence>
<dbReference type="RefSeq" id="XP_064669595.1">
    <property type="nucleotide sequence ID" value="XM_064816854.1"/>
</dbReference>
<evidence type="ECO:0000256" key="4">
    <source>
        <dbReference type="ARBA" id="ARBA00022723"/>
    </source>
</evidence>
<keyword evidence="12" id="KW-0624">Polysaccharide degradation</keyword>
<evidence type="ECO:0000313" key="18">
    <source>
        <dbReference type="EMBL" id="KAK4112025.1"/>
    </source>
</evidence>
<protein>
    <recommendedName>
        <fullName evidence="15">lytic cellulose monooxygenase (C4-dehydrogenating)</fullName>
        <ecNumber evidence="15">1.14.99.56</ecNumber>
    </recommendedName>
</protein>
<dbReference type="InterPro" id="IPR049892">
    <property type="entry name" value="AA9"/>
</dbReference>
<feature type="domain" description="Auxiliary Activity family 9 catalytic" evidence="17">
    <location>
        <begin position="58"/>
        <end position="191"/>
    </location>
</feature>
<evidence type="ECO:0000256" key="9">
    <source>
        <dbReference type="ARBA" id="ARBA00023033"/>
    </source>
</evidence>
<keyword evidence="6" id="KW-0136">Cellulose degradation</keyword>